<dbReference type="Gene3D" id="3.60.21.10">
    <property type="match status" value="1"/>
</dbReference>
<dbReference type="GO" id="GO:0008803">
    <property type="term" value="F:bis(5'-nucleosyl)-tetraphosphatase (symmetrical) activity"/>
    <property type="evidence" value="ECO:0007669"/>
    <property type="project" value="TreeGrafter"/>
</dbReference>
<feature type="domain" description="Calcineurin-like phosphoesterase" evidence="1">
    <location>
        <begin position="21"/>
        <end position="191"/>
    </location>
</feature>
<dbReference type="PANTHER" id="PTHR42850">
    <property type="entry name" value="METALLOPHOSPHOESTERASE"/>
    <property type="match status" value="1"/>
</dbReference>
<proteinExistence type="predicted"/>
<dbReference type="RefSeq" id="WP_151023839.1">
    <property type="nucleotide sequence ID" value="NZ_JACHIB010000004.1"/>
</dbReference>
<comment type="caution">
    <text evidence="2">The sequence shown here is derived from an EMBL/GenBank/DDBJ whole genome shotgun (WGS) entry which is preliminary data.</text>
</comment>
<dbReference type="AlphaFoldDB" id="A0A7W9TLD5"/>
<dbReference type="Proteomes" id="UP000541136">
    <property type="component" value="Unassembled WGS sequence"/>
</dbReference>
<evidence type="ECO:0000313" key="2">
    <source>
        <dbReference type="EMBL" id="MBB6082769.1"/>
    </source>
</evidence>
<gene>
    <name evidence="2" type="ORF">HNR28_000798</name>
</gene>
<dbReference type="EC" id="3.1.3.16" evidence="2"/>
<organism evidence="2 3">
    <name type="scientific">Castellaniella defragrans</name>
    <name type="common">Alcaligenes defragrans</name>
    <dbReference type="NCBI Taxonomy" id="75697"/>
    <lineage>
        <taxon>Bacteria</taxon>
        <taxon>Pseudomonadati</taxon>
        <taxon>Pseudomonadota</taxon>
        <taxon>Betaproteobacteria</taxon>
        <taxon>Burkholderiales</taxon>
        <taxon>Alcaligenaceae</taxon>
        <taxon>Castellaniella</taxon>
    </lineage>
</organism>
<dbReference type="EMBL" id="JACHIB010000004">
    <property type="protein sequence ID" value="MBB6082769.1"/>
    <property type="molecule type" value="Genomic_DNA"/>
</dbReference>
<evidence type="ECO:0000313" key="3">
    <source>
        <dbReference type="Proteomes" id="UP000541136"/>
    </source>
</evidence>
<sequence>MTFCNPLVQRFSANESGRDFAVGDIHGCFSKLETALREIRFAPEFDRLFSVGDLVDRGPESQHVLDWLDRPWFHAICGNHDLMAWRRAVGDPYPAVDHVKHGGQWLDQHSKAKQERIAQRLRELPLAMEVGTPQGVVGIVHADFPYDDWQAIHHERFSAGDRETCLWSADRYRTRYMQPIRNVRAVVHGHVTLSRMAQLGNVFYIDTGGWREGGQFTLLDLQTLKVAG</sequence>
<evidence type="ECO:0000259" key="1">
    <source>
        <dbReference type="Pfam" id="PF00149"/>
    </source>
</evidence>
<dbReference type="InterPro" id="IPR050126">
    <property type="entry name" value="Ap4A_hydrolase"/>
</dbReference>
<keyword evidence="2" id="KW-0378">Hydrolase</keyword>
<dbReference type="GO" id="GO:0005737">
    <property type="term" value="C:cytoplasm"/>
    <property type="evidence" value="ECO:0007669"/>
    <property type="project" value="TreeGrafter"/>
</dbReference>
<dbReference type="InterPro" id="IPR004843">
    <property type="entry name" value="Calcineurin-like_PHP"/>
</dbReference>
<protein>
    <submittedName>
        <fullName evidence="2">Serine/threonine protein phosphatase 1</fullName>
        <ecNumber evidence="2">3.1.3.16</ecNumber>
    </submittedName>
</protein>
<accession>A0A7W9TLD5</accession>
<dbReference type="InterPro" id="IPR029052">
    <property type="entry name" value="Metallo-depent_PP-like"/>
</dbReference>
<name>A0A7W9TLD5_CASDE</name>
<dbReference type="PANTHER" id="PTHR42850:SF10">
    <property type="entry name" value="SERINE_THREONINE-PROTEIN PHOSPHATASE 1"/>
    <property type="match status" value="1"/>
</dbReference>
<dbReference type="GO" id="GO:0110154">
    <property type="term" value="P:RNA decapping"/>
    <property type="evidence" value="ECO:0007669"/>
    <property type="project" value="TreeGrafter"/>
</dbReference>
<dbReference type="Pfam" id="PF00149">
    <property type="entry name" value="Metallophos"/>
    <property type="match status" value="1"/>
</dbReference>
<dbReference type="GO" id="GO:0004722">
    <property type="term" value="F:protein serine/threonine phosphatase activity"/>
    <property type="evidence" value="ECO:0007669"/>
    <property type="project" value="UniProtKB-EC"/>
</dbReference>
<reference evidence="2 3" key="1">
    <citation type="submission" date="2020-08" db="EMBL/GenBank/DDBJ databases">
        <title>Genomic Encyclopedia of Type Strains, Phase IV (KMG-IV): sequencing the most valuable type-strain genomes for metagenomic binning, comparative biology and taxonomic classification.</title>
        <authorList>
            <person name="Goeker M."/>
        </authorList>
    </citation>
    <scope>NUCLEOTIDE SEQUENCE [LARGE SCALE GENOMIC DNA]</scope>
    <source>
        <strain evidence="2 3">DSM 12141</strain>
    </source>
</reference>
<dbReference type="SUPFAM" id="SSF56300">
    <property type="entry name" value="Metallo-dependent phosphatases"/>
    <property type="match status" value="1"/>
</dbReference>